<evidence type="ECO:0000313" key="1">
    <source>
        <dbReference type="EMBL" id="SBW11891.1"/>
    </source>
</evidence>
<dbReference type="AlphaFoldDB" id="A0A212KJR2"/>
<gene>
    <name evidence="1" type="ORF">KL86CLO1_13426</name>
</gene>
<reference evidence="1" key="1">
    <citation type="submission" date="2016-04" db="EMBL/GenBank/DDBJ databases">
        <authorList>
            <person name="Evans L.H."/>
            <person name="Alamgir A."/>
            <person name="Owens N."/>
            <person name="Weber N.D."/>
            <person name="Virtaneva K."/>
            <person name="Barbian K."/>
            <person name="Babar A."/>
            <person name="Rosenke K."/>
        </authorList>
    </citation>
    <scope>NUCLEOTIDE SEQUENCE</scope>
    <source>
        <strain evidence="1">86</strain>
    </source>
</reference>
<sequence length="37" mass="4365">MQNYRLAVLHAYPQMDTKIALCEKITQSYSVKILYCK</sequence>
<proteinExistence type="predicted"/>
<organism evidence="1">
    <name type="scientific">uncultured Eubacteriales bacterium</name>
    <dbReference type="NCBI Taxonomy" id="172733"/>
    <lineage>
        <taxon>Bacteria</taxon>
        <taxon>Bacillati</taxon>
        <taxon>Bacillota</taxon>
        <taxon>Clostridia</taxon>
        <taxon>Eubacteriales</taxon>
        <taxon>environmental samples</taxon>
    </lineage>
</organism>
<accession>A0A212KJR2</accession>
<protein>
    <submittedName>
        <fullName evidence="1">Uncharacterized protein</fullName>
    </submittedName>
</protein>
<dbReference type="EMBL" id="FLUN01000001">
    <property type="protein sequence ID" value="SBW11891.1"/>
    <property type="molecule type" value="Genomic_DNA"/>
</dbReference>
<name>A0A212KJR2_9FIRM</name>